<dbReference type="AlphaFoldDB" id="A0A0D2KN88"/>
<evidence type="ECO:0000313" key="3">
    <source>
        <dbReference type="EMBL" id="KIY97128.1"/>
    </source>
</evidence>
<evidence type="ECO:0000313" key="4">
    <source>
        <dbReference type="Proteomes" id="UP000054498"/>
    </source>
</evidence>
<name>A0A0D2KN88_9CHLO</name>
<keyword evidence="2" id="KW-0732">Signal</keyword>
<dbReference type="KEGG" id="mng:MNEG_10834"/>
<feature type="region of interest" description="Disordered" evidence="1">
    <location>
        <begin position="27"/>
        <end position="80"/>
    </location>
</feature>
<dbReference type="GeneID" id="25728036"/>
<proteinExistence type="predicted"/>
<protein>
    <submittedName>
        <fullName evidence="3">Uncharacterized protein</fullName>
    </submittedName>
</protein>
<reference evidence="3 4" key="1">
    <citation type="journal article" date="2013" name="BMC Genomics">
        <title>Reconstruction of the lipid metabolism for the microalga Monoraphidium neglectum from its genome sequence reveals characteristics suitable for biofuel production.</title>
        <authorList>
            <person name="Bogen C."/>
            <person name="Al-Dilaimi A."/>
            <person name="Albersmeier A."/>
            <person name="Wichmann J."/>
            <person name="Grundmann M."/>
            <person name="Rupp O."/>
            <person name="Lauersen K.J."/>
            <person name="Blifernez-Klassen O."/>
            <person name="Kalinowski J."/>
            <person name="Goesmann A."/>
            <person name="Mussgnug J.H."/>
            <person name="Kruse O."/>
        </authorList>
    </citation>
    <scope>NUCLEOTIDE SEQUENCE [LARGE SCALE GENOMIC DNA]</scope>
    <source>
        <strain evidence="3 4">SAG 48.87</strain>
    </source>
</reference>
<accession>A0A0D2KN88</accession>
<evidence type="ECO:0000256" key="2">
    <source>
        <dbReference type="SAM" id="SignalP"/>
    </source>
</evidence>
<dbReference type="RefSeq" id="XP_013896148.1">
    <property type="nucleotide sequence ID" value="XM_014040694.1"/>
</dbReference>
<organism evidence="3 4">
    <name type="scientific">Monoraphidium neglectum</name>
    <dbReference type="NCBI Taxonomy" id="145388"/>
    <lineage>
        <taxon>Eukaryota</taxon>
        <taxon>Viridiplantae</taxon>
        <taxon>Chlorophyta</taxon>
        <taxon>core chlorophytes</taxon>
        <taxon>Chlorophyceae</taxon>
        <taxon>CS clade</taxon>
        <taxon>Sphaeropleales</taxon>
        <taxon>Selenastraceae</taxon>
        <taxon>Monoraphidium</taxon>
    </lineage>
</organism>
<feature type="compositionally biased region" description="Low complexity" evidence="1">
    <location>
        <begin position="36"/>
        <end position="77"/>
    </location>
</feature>
<feature type="chain" id="PRO_5002246332" evidence="2">
    <location>
        <begin position="19"/>
        <end position="425"/>
    </location>
</feature>
<dbReference type="OrthoDB" id="10580066at2759"/>
<dbReference type="Proteomes" id="UP000054498">
    <property type="component" value="Unassembled WGS sequence"/>
</dbReference>
<feature type="signal peptide" evidence="2">
    <location>
        <begin position="1"/>
        <end position="18"/>
    </location>
</feature>
<evidence type="ECO:0000256" key="1">
    <source>
        <dbReference type="SAM" id="MobiDB-lite"/>
    </source>
</evidence>
<keyword evidence="4" id="KW-1185">Reference proteome</keyword>
<sequence length="425" mass="42821">MRVVAALLVACLAASALAQDAAKAAAPAKPAPPAAPAATPKADPAVAPKAVAPATPAAKPSAPVAAGAPSQQSSGPAEPRWAAMTAKIAGMAGICNKLTQKWQCNSGSQICTWDEAQKPPCVVPESFVRSKLISSVPCPGSLMEGWFACTAANNNKGACLAKKAACTWTDWGNYTSLPLPTRRRMLVDAGEGEPGACQLTEVFLRRKGEEWDALSTLAFQISHLDKTVWGDCSTVKQLNTLVPPASRQPCAAARTKAACVVAAPLCAWQVRKPGDAASDALSRHWPEGDCATTCNTTDRPTCDKYGDECMWAAAAGACAVNDGSASRDAGPAGNATAAGAPASPKAACADQGRGDARVACAAESAIDDAAFTLIQISKEAASKEEAPAAANATEAPAAPKNGAAAGRVGGALAGLAALAAAALLL</sequence>
<gene>
    <name evidence="3" type="ORF">MNEG_10834</name>
</gene>
<dbReference type="EMBL" id="KK102697">
    <property type="protein sequence ID" value="KIY97128.1"/>
    <property type="molecule type" value="Genomic_DNA"/>
</dbReference>